<gene>
    <name evidence="2" type="ORF">BD410DRAFT_142917</name>
</gene>
<dbReference type="InterPro" id="IPR046824">
    <property type="entry name" value="Mss51-like_C"/>
</dbReference>
<evidence type="ECO:0000313" key="2">
    <source>
        <dbReference type="EMBL" id="TDL23627.1"/>
    </source>
</evidence>
<dbReference type="AlphaFoldDB" id="A0A4Y7Q7J7"/>
<name>A0A4Y7Q7J7_9AGAM</name>
<protein>
    <recommendedName>
        <fullName evidence="1">Mitochondrial splicing suppressor 51-like C-terminal domain-containing protein</fullName>
    </recommendedName>
</protein>
<dbReference type="Pfam" id="PF20179">
    <property type="entry name" value="MSS51_C"/>
    <property type="match status" value="1"/>
</dbReference>
<proteinExistence type="predicted"/>
<dbReference type="VEuPathDB" id="FungiDB:BD410DRAFT_142917"/>
<evidence type="ECO:0000313" key="3">
    <source>
        <dbReference type="Proteomes" id="UP000294933"/>
    </source>
</evidence>
<dbReference type="EMBL" id="ML170169">
    <property type="protein sequence ID" value="TDL23627.1"/>
    <property type="molecule type" value="Genomic_DNA"/>
</dbReference>
<dbReference type="Proteomes" id="UP000294933">
    <property type="component" value="Unassembled WGS sequence"/>
</dbReference>
<organism evidence="2 3">
    <name type="scientific">Rickenella mellea</name>
    <dbReference type="NCBI Taxonomy" id="50990"/>
    <lineage>
        <taxon>Eukaryota</taxon>
        <taxon>Fungi</taxon>
        <taxon>Dikarya</taxon>
        <taxon>Basidiomycota</taxon>
        <taxon>Agaricomycotina</taxon>
        <taxon>Agaricomycetes</taxon>
        <taxon>Hymenochaetales</taxon>
        <taxon>Rickenellaceae</taxon>
        <taxon>Rickenella</taxon>
    </lineage>
</organism>
<sequence length="212" mass="23115">MIPDANVAGQRRSLSIYYMRSEDEVDYLPIFGELALLLPDTNIEMVVMGLQISDILKKAKPSSLASRRYCYEYKAPVECGGGSIRIRLLADDSTGPVEWIQLLQKSISEYNMSVLIGTDIDFAGRDSHLAVPISISRNLGVPTAVTSFSRLNLTNDAEVMLEMFTGSRVSRPGATAPSVSLNPFRCLGTNPPLQFSFPFASNGFTAVVTPNA</sequence>
<dbReference type="OrthoDB" id="432970at2759"/>
<reference evidence="2 3" key="1">
    <citation type="submission" date="2018-06" db="EMBL/GenBank/DDBJ databases">
        <title>A transcriptomic atlas of mushroom development highlights an independent origin of complex multicellularity.</title>
        <authorList>
            <consortium name="DOE Joint Genome Institute"/>
            <person name="Krizsan K."/>
            <person name="Almasi E."/>
            <person name="Merenyi Z."/>
            <person name="Sahu N."/>
            <person name="Viragh M."/>
            <person name="Koszo T."/>
            <person name="Mondo S."/>
            <person name="Kiss B."/>
            <person name="Balint B."/>
            <person name="Kues U."/>
            <person name="Barry K."/>
            <person name="Hegedus J.C."/>
            <person name="Henrissat B."/>
            <person name="Johnson J."/>
            <person name="Lipzen A."/>
            <person name="Ohm R."/>
            <person name="Nagy I."/>
            <person name="Pangilinan J."/>
            <person name="Yan J."/>
            <person name="Xiong Y."/>
            <person name="Grigoriev I.V."/>
            <person name="Hibbett D.S."/>
            <person name="Nagy L.G."/>
        </authorList>
    </citation>
    <scope>NUCLEOTIDE SEQUENCE [LARGE SCALE GENOMIC DNA]</scope>
    <source>
        <strain evidence="2 3">SZMC22713</strain>
    </source>
</reference>
<accession>A0A4Y7Q7J7</accession>
<keyword evidence="3" id="KW-1185">Reference proteome</keyword>
<evidence type="ECO:0000259" key="1">
    <source>
        <dbReference type="Pfam" id="PF20179"/>
    </source>
</evidence>
<feature type="domain" description="Mitochondrial splicing suppressor 51-like C-terminal" evidence="1">
    <location>
        <begin position="9"/>
        <end position="189"/>
    </location>
</feature>